<proteinExistence type="predicted"/>
<sequence>MCLCGIERPFCIGHSVSIPGMHKKLRPSLSLKEFIATVLNLWVETPLGVERPFHRGRPRPSCISDIYIMIHNSSNITVMKWQRKKFMVGSQHEELYLKGQKVENHWFIVLNHRCFYGSGLWQRHREGMKKTSINITVIKGRCVIDGTGRIKPQEHTIAFSICSNFSFLLYPG</sequence>
<evidence type="ECO:0000313" key="2">
    <source>
        <dbReference type="Proteomes" id="UP000527355"/>
    </source>
</evidence>
<dbReference type="Proteomes" id="UP000527355">
    <property type="component" value="Unassembled WGS sequence"/>
</dbReference>
<reference evidence="1 2" key="1">
    <citation type="journal article" date="2020" name="Nature">
        <title>Six reference-quality genomes reveal evolution of bat adaptations.</title>
        <authorList>
            <person name="Jebb D."/>
            <person name="Huang Z."/>
            <person name="Pippel M."/>
            <person name="Hughes G.M."/>
            <person name="Lavrichenko K."/>
            <person name="Devanna P."/>
            <person name="Winkler S."/>
            <person name="Jermiin L.S."/>
            <person name="Skirmuntt E.C."/>
            <person name="Katzourakis A."/>
            <person name="Burkitt-Gray L."/>
            <person name="Ray D.A."/>
            <person name="Sullivan K.A.M."/>
            <person name="Roscito J.G."/>
            <person name="Kirilenko B.M."/>
            <person name="Davalos L.M."/>
            <person name="Corthals A.P."/>
            <person name="Power M.L."/>
            <person name="Jones G."/>
            <person name="Ransome R.D."/>
            <person name="Dechmann D.K.N."/>
            <person name="Locatelli A.G."/>
            <person name="Puechmaille S.J."/>
            <person name="Fedrigo O."/>
            <person name="Jarvis E.D."/>
            <person name="Hiller M."/>
            <person name="Vernes S.C."/>
            <person name="Myers E.W."/>
            <person name="Teeling E.C."/>
        </authorList>
    </citation>
    <scope>NUCLEOTIDE SEQUENCE [LARGE SCALE GENOMIC DNA]</scope>
    <source>
        <strain evidence="1">MMyoMyo1</strain>
        <tissue evidence="1">Flight muscle</tissue>
    </source>
</reference>
<evidence type="ECO:0000313" key="1">
    <source>
        <dbReference type="EMBL" id="KAF6314872.1"/>
    </source>
</evidence>
<keyword evidence="2" id="KW-1185">Reference proteome</keyword>
<accession>A0A7J7UQ06</accession>
<dbReference type="EMBL" id="JABWUV010000012">
    <property type="protein sequence ID" value="KAF6314872.1"/>
    <property type="molecule type" value="Genomic_DNA"/>
</dbReference>
<name>A0A7J7UQ06_MYOMY</name>
<gene>
    <name evidence="1" type="ORF">mMyoMyo1_008647</name>
</gene>
<comment type="caution">
    <text evidence="1">The sequence shown here is derived from an EMBL/GenBank/DDBJ whole genome shotgun (WGS) entry which is preliminary data.</text>
</comment>
<organism evidence="1 2">
    <name type="scientific">Myotis myotis</name>
    <name type="common">Greater mouse-eared bat</name>
    <name type="synonym">Vespertilio myotis</name>
    <dbReference type="NCBI Taxonomy" id="51298"/>
    <lineage>
        <taxon>Eukaryota</taxon>
        <taxon>Metazoa</taxon>
        <taxon>Chordata</taxon>
        <taxon>Craniata</taxon>
        <taxon>Vertebrata</taxon>
        <taxon>Euteleostomi</taxon>
        <taxon>Mammalia</taxon>
        <taxon>Eutheria</taxon>
        <taxon>Laurasiatheria</taxon>
        <taxon>Chiroptera</taxon>
        <taxon>Yangochiroptera</taxon>
        <taxon>Vespertilionidae</taxon>
        <taxon>Myotis</taxon>
    </lineage>
</organism>
<dbReference type="AlphaFoldDB" id="A0A7J7UQ06"/>
<protein>
    <submittedName>
        <fullName evidence="1">Uncharacterized protein</fullName>
    </submittedName>
</protein>